<feature type="compositionally biased region" description="Basic and acidic residues" evidence="1">
    <location>
        <begin position="25"/>
        <end position="40"/>
    </location>
</feature>
<evidence type="ECO:0000313" key="3">
    <source>
        <dbReference type="Proteomes" id="UP000664795"/>
    </source>
</evidence>
<evidence type="ECO:0000313" key="2">
    <source>
        <dbReference type="EMBL" id="MBO0932642.1"/>
    </source>
</evidence>
<accession>A0A939G9M3</accession>
<keyword evidence="3" id="KW-1185">Reference proteome</keyword>
<organism evidence="2 3">
    <name type="scientific">Fibrella aquatilis</name>
    <dbReference type="NCBI Taxonomy" id="2817059"/>
    <lineage>
        <taxon>Bacteria</taxon>
        <taxon>Pseudomonadati</taxon>
        <taxon>Bacteroidota</taxon>
        <taxon>Cytophagia</taxon>
        <taxon>Cytophagales</taxon>
        <taxon>Spirosomataceae</taxon>
        <taxon>Fibrella</taxon>
    </lineage>
</organism>
<proteinExistence type="predicted"/>
<dbReference type="AlphaFoldDB" id="A0A939G9M3"/>
<reference evidence="2 3" key="1">
    <citation type="submission" date="2021-03" db="EMBL/GenBank/DDBJ databases">
        <title>Fibrella sp. HMF5036 genome sequencing and assembly.</title>
        <authorList>
            <person name="Kang H."/>
            <person name="Kim H."/>
            <person name="Bae S."/>
            <person name="Joh K."/>
        </authorList>
    </citation>
    <scope>NUCLEOTIDE SEQUENCE [LARGE SCALE GENOMIC DNA]</scope>
    <source>
        <strain evidence="2 3">HMF5036</strain>
    </source>
</reference>
<protein>
    <submittedName>
        <fullName evidence="2">Uncharacterized protein</fullName>
    </submittedName>
</protein>
<name>A0A939G9M3_9BACT</name>
<dbReference type="RefSeq" id="WP_207336604.1">
    <property type="nucleotide sequence ID" value="NZ_JAFMYU010000013.1"/>
</dbReference>
<gene>
    <name evidence="2" type="ORF">J2I48_16655</name>
</gene>
<sequence length="90" mass="9825">MENKPDNYDAGIDQNQGVVGTMARNQERPNDADSNDRVSRLDPNVVTAQTDELPNDENAAEMNDNMGERTYVNDEQPANAEAGPSDDTGK</sequence>
<feature type="region of interest" description="Disordered" evidence="1">
    <location>
        <begin position="1"/>
        <end position="90"/>
    </location>
</feature>
<comment type="caution">
    <text evidence="2">The sequence shown here is derived from an EMBL/GenBank/DDBJ whole genome shotgun (WGS) entry which is preliminary data.</text>
</comment>
<dbReference type="EMBL" id="JAFMYU010000013">
    <property type="protein sequence ID" value="MBO0932642.1"/>
    <property type="molecule type" value="Genomic_DNA"/>
</dbReference>
<evidence type="ECO:0000256" key="1">
    <source>
        <dbReference type="SAM" id="MobiDB-lite"/>
    </source>
</evidence>
<dbReference type="Proteomes" id="UP000664795">
    <property type="component" value="Unassembled WGS sequence"/>
</dbReference>